<proteinExistence type="predicted"/>
<feature type="non-terminal residue" evidence="2">
    <location>
        <position position="1"/>
    </location>
</feature>
<dbReference type="Pfam" id="PF13086">
    <property type="entry name" value="AAA_11"/>
    <property type="match status" value="1"/>
</dbReference>
<sequence>PRVEELATDIIATEYRLVLALDAEQDEESKELRRKLDAGREALERKGDLLCNLKLEVLRDMDNEETVAVVVPSRLDAWNVVKEREGQHCWAMFESIASTGYTRMTAAAKALDQFLNRTPDGRVSDDELRIRQILVGDQGGQLGAQEEAAASRVSWMTLEAQAELHAALVRETVLNRAQRDNLQLAATRSFTLMQGPPGTGKSAALVSMVKALCRVFHCPTVTAPRLTQYSLDGQKAAHKLVVAVMQLKEVFSASDSSQAEQGDAVDTMCRTLRYVAQDNVEEAT</sequence>
<dbReference type="SUPFAM" id="SSF52540">
    <property type="entry name" value="P-loop containing nucleoside triphosphate hydrolases"/>
    <property type="match status" value="1"/>
</dbReference>
<comment type="caution">
    <text evidence="2">The sequence shown here is derived from an EMBL/GenBank/DDBJ whole genome shotgun (WGS) entry which is preliminary data.</text>
</comment>
<keyword evidence="2" id="KW-0347">Helicase</keyword>
<feature type="domain" description="DNA2/NAM7 helicase helicase" evidence="1">
    <location>
        <begin position="174"/>
        <end position="213"/>
    </location>
</feature>
<accession>A0A699YQE6</accession>
<reference evidence="2 3" key="1">
    <citation type="submission" date="2020-02" db="EMBL/GenBank/DDBJ databases">
        <title>Draft genome sequence of Haematococcus lacustris strain NIES-144.</title>
        <authorList>
            <person name="Morimoto D."/>
            <person name="Nakagawa S."/>
            <person name="Yoshida T."/>
            <person name="Sawayama S."/>
        </authorList>
    </citation>
    <scope>NUCLEOTIDE SEQUENCE [LARGE SCALE GENOMIC DNA]</scope>
    <source>
        <strain evidence="2 3">NIES-144</strain>
    </source>
</reference>
<dbReference type="InterPro" id="IPR027417">
    <property type="entry name" value="P-loop_NTPase"/>
</dbReference>
<name>A0A699YQE6_HAELA</name>
<dbReference type="AlphaFoldDB" id="A0A699YQE6"/>
<dbReference type="Gene3D" id="3.40.50.300">
    <property type="entry name" value="P-loop containing nucleotide triphosphate hydrolases"/>
    <property type="match status" value="1"/>
</dbReference>
<protein>
    <submittedName>
        <fullName evidence="2">Putative helicase MAGATAMA 3</fullName>
    </submittedName>
</protein>
<evidence type="ECO:0000313" key="2">
    <source>
        <dbReference type="EMBL" id="GFH12130.1"/>
    </source>
</evidence>
<dbReference type="InterPro" id="IPR041677">
    <property type="entry name" value="DNA2/NAM7_AAA_11"/>
</dbReference>
<feature type="non-terminal residue" evidence="2">
    <location>
        <position position="284"/>
    </location>
</feature>
<gene>
    <name evidence="2" type="ORF">HaLaN_07763</name>
</gene>
<evidence type="ECO:0000259" key="1">
    <source>
        <dbReference type="Pfam" id="PF13086"/>
    </source>
</evidence>
<dbReference type="Proteomes" id="UP000485058">
    <property type="component" value="Unassembled WGS sequence"/>
</dbReference>
<keyword evidence="3" id="KW-1185">Reference proteome</keyword>
<keyword evidence="2" id="KW-0378">Hydrolase</keyword>
<evidence type="ECO:0000313" key="3">
    <source>
        <dbReference type="Proteomes" id="UP000485058"/>
    </source>
</evidence>
<keyword evidence="2" id="KW-0067">ATP-binding</keyword>
<dbReference type="EMBL" id="BLLF01000471">
    <property type="protein sequence ID" value="GFH12130.1"/>
    <property type="molecule type" value="Genomic_DNA"/>
</dbReference>
<organism evidence="2 3">
    <name type="scientific">Haematococcus lacustris</name>
    <name type="common">Green alga</name>
    <name type="synonym">Haematococcus pluvialis</name>
    <dbReference type="NCBI Taxonomy" id="44745"/>
    <lineage>
        <taxon>Eukaryota</taxon>
        <taxon>Viridiplantae</taxon>
        <taxon>Chlorophyta</taxon>
        <taxon>core chlorophytes</taxon>
        <taxon>Chlorophyceae</taxon>
        <taxon>CS clade</taxon>
        <taxon>Chlamydomonadales</taxon>
        <taxon>Haematococcaceae</taxon>
        <taxon>Haematococcus</taxon>
    </lineage>
</organism>
<keyword evidence="2" id="KW-0547">Nucleotide-binding</keyword>
<dbReference type="GO" id="GO:0004386">
    <property type="term" value="F:helicase activity"/>
    <property type="evidence" value="ECO:0007669"/>
    <property type="project" value="UniProtKB-KW"/>
</dbReference>